<dbReference type="RefSeq" id="WP_128532786.1">
    <property type="nucleotide sequence ID" value="NZ_SBIW01000002.1"/>
</dbReference>
<dbReference type="Proteomes" id="UP000286701">
    <property type="component" value="Unassembled WGS sequence"/>
</dbReference>
<evidence type="ECO:0000313" key="2">
    <source>
        <dbReference type="EMBL" id="RWY55779.1"/>
    </source>
</evidence>
<name>A0A3S3VTW0_9SPHI</name>
<dbReference type="EMBL" id="SBIW01000002">
    <property type="protein sequence ID" value="RWY55779.1"/>
    <property type="molecule type" value="Genomic_DNA"/>
</dbReference>
<keyword evidence="3" id="KW-1185">Reference proteome</keyword>
<proteinExistence type="predicted"/>
<dbReference type="OrthoDB" id="679547at2"/>
<comment type="caution">
    <text evidence="2">The sequence shown here is derived from an EMBL/GenBank/DDBJ whole genome shotgun (WGS) entry which is preliminary data.</text>
</comment>
<protein>
    <recommendedName>
        <fullName evidence="4">MG2 domain-containing protein</fullName>
    </recommendedName>
</protein>
<reference evidence="2 3" key="1">
    <citation type="submission" date="2019-01" db="EMBL/GenBank/DDBJ databases">
        <title>Mucilaginibacter antarcticum sp. nov., isolated from antarctic soil.</title>
        <authorList>
            <person name="Yan Y.-Q."/>
            <person name="Du Z.-J."/>
        </authorList>
    </citation>
    <scope>NUCLEOTIDE SEQUENCE [LARGE SCALE GENOMIC DNA]</scope>
    <source>
        <strain evidence="2 3">F01003</strain>
    </source>
</reference>
<dbReference type="AlphaFoldDB" id="A0A3S3VTW0"/>
<sequence length="785" mass="87690">MNQLSARLFCFVIASLFANLCIAQTIDEMVNYQIQKNPQEKIYIHYDKNSYVTGDTLRFKAYVFSGSKRSTAGKNFYLELLNDKGKVMSRVTAPVFESTASGNLVLPIDSVSSAFYCRAYTESMLRSDSSFIYTKALSVINMSKSQANVNAGSTRISFLPEGGDWVENVPGLIAFKVTDANGMPVNASGVIKSGNDVMADFATTHDGMGFFAMSPQPNQTYTAVWKDNNGQEHNTPLPKAKLTGVSLHVENITAGKKFYVFRSPTANDADKQLTLIVYANGNIFYQVNIDLSARAMSTGTIPTKELPTGILYLTVFNKNKRPVAERVTFVNNHDHNFQIDTSLTINKAKRGLNQVKLAIKDTIRSNFSIAVTDAEQDPISANADNIVSHLLLTADLHGKIVNPYYYFTDKTENADKNLDLVMLTHGWRKYNWGTDTAKVPADTVTGYRFISIKGKLNGLGELDKEAYGTVTMQTDTNSVMLPMVVNKSGYFFRDGLIYYGDAKLFFKFVDKRLNANSVKLSVDNGLIKSFPYPFTALTPDSAAATTPPALSPRMQDYLFQLKNTRSLKEVQVKSTKVTQVQKLEKTYTSGVFKDGISTTIKVGDDPRFLNYSSFFQYLQGKIPGMVITYPLTTPQVMWRNEAVYFFLNGFQVDVSDIAGTAMNDFDYVKIYDPSMGGTFRAPGAVISVYTKHGKGFVFDSSNKKMIILPGYTTVKEFFSPDYASGIMVSKPDLRTTLYWNPNIIMDKENHEYTIKFYNNDVTRKFKIVLEGINFDGKLIHLEKAL</sequence>
<feature type="signal peptide" evidence="1">
    <location>
        <begin position="1"/>
        <end position="23"/>
    </location>
</feature>
<evidence type="ECO:0000313" key="3">
    <source>
        <dbReference type="Proteomes" id="UP000286701"/>
    </source>
</evidence>
<gene>
    <name evidence="2" type="ORF">EPL05_05230</name>
</gene>
<feature type="chain" id="PRO_5018544238" description="MG2 domain-containing protein" evidence="1">
    <location>
        <begin position="24"/>
        <end position="785"/>
    </location>
</feature>
<accession>A0A3S3VTW0</accession>
<organism evidence="2 3">
    <name type="scientific">Mucilaginibacter gilvus</name>
    <dbReference type="NCBI Taxonomy" id="2305909"/>
    <lineage>
        <taxon>Bacteria</taxon>
        <taxon>Pseudomonadati</taxon>
        <taxon>Bacteroidota</taxon>
        <taxon>Sphingobacteriia</taxon>
        <taxon>Sphingobacteriales</taxon>
        <taxon>Sphingobacteriaceae</taxon>
        <taxon>Mucilaginibacter</taxon>
    </lineage>
</organism>
<evidence type="ECO:0008006" key="4">
    <source>
        <dbReference type="Google" id="ProtNLM"/>
    </source>
</evidence>
<keyword evidence="1" id="KW-0732">Signal</keyword>
<evidence type="ECO:0000256" key="1">
    <source>
        <dbReference type="SAM" id="SignalP"/>
    </source>
</evidence>